<organism evidence="1 3">
    <name type="scientific">Desulfonema limicola</name>
    <dbReference type="NCBI Taxonomy" id="45656"/>
    <lineage>
        <taxon>Bacteria</taxon>
        <taxon>Pseudomonadati</taxon>
        <taxon>Thermodesulfobacteriota</taxon>
        <taxon>Desulfobacteria</taxon>
        <taxon>Desulfobacterales</taxon>
        <taxon>Desulfococcaceae</taxon>
        <taxon>Desulfonema</taxon>
    </lineage>
</organism>
<dbReference type="KEGG" id="dli:dnl_59180"/>
<reference evidence="1" key="1">
    <citation type="journal article" date="2021" name="Microb. Physiol.">
        <title>Proteogenomic Insights into the Physiology of Marine, Sulfate-Reducing, Filamentous Desulfonema limicola and Desulfonema magnum.</title>
        <authorList>
            <person name="Schnaars V."/>
            <person name="Wohlbrand L."/>
            <person name="Scheve S."/>
            <person name="Hinrichs C."/>
            <person name="Reinhardt R."/>
            <person name="Rabus R."/>
        </authorList>
    </citation>
    <scope>NUCLEOTIDE SEQUENCE</scope>
    <source>
        <strain evidence="1">5ac10</strain>
    </source>
</reference>
<gene>
    <name evidence="1" type="ORF">dnl_40110</name>
    <name evidence="2" type="ORF">dnl_59180</name>
</gene>
<protein>
    <submittedName>
        <fullName evidence="1">Uncharacterized protein</fullName>
    </submittedName>
</protein>
<keyword evidence="3" id="KW-1185">Reference proteome</keyword>
<dbReference type="EMBL" id="CP061799">
    <property type="protein sequence ID" value="QTA83506.1"/>
    <property type="molecule type" value="Genomic_DNA"/>
</dbReference>
<sequence>MATLEIIEREIKQLSVNELSEFRQWFAEFDADIWDEQIESDAAAGKFDRLAQEALEEYEAGKAREI</sequence>
<dbReference type="Proteomes" id="UP000663720">
    <property type="component" value="Chromosome"/>
</dbReference>
<dbReference type="RefSeq" id="WP_207687678.1">
    <property type="nucleotide sequence ID" value="NZ_CP061799.1"/>
</dbReference>
<evidence type="ECO:0000313" key="3">
    <source>
        <dbReference type="Proteomes" id="UP000663720"/>
    </source>
</evidence>
<proteinExistence type="predicted"/>
<dbReference type="KEGG" id="dli:dnl_40110"/>
<dbReference type="AlphaFoldDB" id="A0A975BA75"/>
<evidence type="ECO:0000313" key="1">
    <source>
        <dbReference type="EMBL" id="QTA81668.1"/>
    </source>
</evidence>
<accession>A0A975BA75</accession>
<name>A0A975BA75_9BACT</name>
<dbReference type="EMBL" id="CP061799">
    <property type="protein sequence ID" value="QTA81668.1"/>
    <property type="molecule type" value="Genomic_DNA"/>
</dbReference>
<evidence type="ECO:0000313" key="2">
    <source>
        <dbReference type="EMBL" id="QTA83506.1"/>
    </source>
</evidence>